<dbReference type="RefSeq" id="WP_045262583.1">
    <property type="nucleotide sequence ID" value="NZ_JYIV01000016.1"/>
</dbReference>
<evidence type="ECO:0000256" key="5">
    <source>
        <dbReference type="ARBA" id="ARBA00023136"/>
    </source>
</evidence>
<evidence type="ECO:0000256" key="3">
    <source>
        <dbReference type="ARBA" id="ARBA00022692"/>
    </source>
</evidence>
<keyword evidence="4 10" id="KW-1133">Transmembrane helix</keyword>
<evidence type="ECO:0000313" key="12">
    <source>
        <dbReference type="Proteomes" id="UP000033725"/>
    </source>
</evidence>
<dbReference type="AlphaFoldDB" id="A0A0F0KX64"/>
<feature type="transmembrane region" description="Helical" evidence="10">
    <location>
        <begin position="6"/>
        <end position="23"/>
    </location>
</feature>
<dbReference type="PANTHER" id="PTHR28259:SF1">
    <property type="entry name" value="FLUORIDE EXPORT PROTEIN 1-RELATED"/>
    <property type="match status" value="1"/>
</dbReference>
<keyword evidence="6 10" id="KW-0407">Ion channel</keyword>
<evidence type="ECO:0000256" key="9">
    <source>
        <dbReference type="ARBA" id="ARBA00049940"/>
    </source>
</evidence>
<keyword evidence="2 10" id="KW-1003">Cell membrane</keyword>
<reference evidence="11 12" key="1">
    <citation type="submission" date="2015-02" db="EMBL/GenBank/DDBJ databases">
        <title>Draft genome sequences of ten Microbacterium spp. with emphasis on heavy metal contaminated environments.</title>
        <authorList>
            <person name="Corretto E."/>
        </authorList>
    </citation>
    <scope>NUCLEOTIDE SEQUENCE [LARGE SCALE GENOMIC DNA]</scope>
    <source>
        <strain evidence="11 12">BEL163</strain>
    </source>
</reference>
<dbReference type="Pfam" id="PF02537">
    <property type="entry name" value="CRCB"/>
    <property type="match status" value="1"/>
</dbReference>
<keyword evidence="10" id="KW-0479">Metal-binding</keyword>
<dbReference type="GO" id="GO:0005886">
    <property type="term" value="C:plasma membrane"/>
    <property type="evidence" value="ECO:0007669"/>
    <property type="project" value="UniProtKB-SubCell"/>
</dbReference>
<evidence type="ECO:0000256" key="7">
    <source>
        <dbReference type="ARBA" id="ARBA00035120"/>
    </source>
</evidence>
<proteinExistence type="inferred from homology"/>
<keyword evidence="5 10" id="KW-0472">Membrane</keyword>
<dbReference type="GO" id="GO:0046872">
    <property type="term" value="F:metal ion binding"/>
    <property type="evidence" value="ECO:0007669"/>
    <property type="project" value="UniProtKB-KW"/>
</dbReference>
<dbReference type="Proteomes" id="UP000033725">
    <property type="component" value="Unassembled WGS sequence"/>
</dbReference>
<protein>
    <recommendedName>
        <fullName evidence="10">Fluoride-specific ion channel FluC</fullName>
    </recommendedName>
</protein>
<organism evidence="11 12">
    <name type="scientific">Microbacterium oxydans</name>
    <dbReference type="NCBI Taxonomy" id="82380"/>
    <lineage>
        <taxon>Bacteria</taxon>
        <taxon>Bacillati</taxon>
        <taxon>Actinomycetota</taxon>
        <taxon>Actinomycetes</taxon>
        <taxon>Micrococcales</taxon>
        <taxon>Microbacteriaceae</taxon>
        <taxon>Microbacterium</taxon>
    </lineage>
</organism>
<feature type="binding site" evidence="10">
    <location>
        <position position="73"/>
    </location>
    <ligand>
        <name>Na(+)</name>
        <dbReference type="ChEBI" id="CHEBI:29101"/>
        <note>structural</note>
    </ligand>
</feature>
<sequence length="119" mass="12057">MTPLLFIGAALAGGVGAVLRYLVDLGVARLVGRRFPWGILLVNLTGSFALGLVTTALPEAAFLLGAGLLGGYTTFSTAMLDTVALWRDGERPASAFNAVGMLLLGLLAAALGLTLGAAL</sequence>
<keyword evidence="10" id="KW-0813">Transport</keyword>
<dbReference type="OrthoDB" id="5148600at2"/>
<evidence type="ECO:0000313" key="11">
    <source>
        <dbReference type="EMBL" id="KJL25502.1"/>
    </source>
</evidence>
<evidence type="ECO:0000256" key="6">
    <source>
        <dbReference type="ARBA" id="ARBA00023303"/>
    </source>
</evidence>
<dbReference type="GO" id="GO:0140114">
    <property type="term" value="P:cellular detoxification of fluoride"/>
    <property type="evidence" value="ECO:0007669"/>
    <property type="project" value="UniProtKB-UniRule"/>
</dbReference>
<evidence type="ECO:0000256" key="4">
    <source>
        <dbReference type="ARBA" id="ARBA00022989"/>
    </source>
</evidence>
<dbReference type="HAMAP" id="MF_00454">
    <property type="entry name" value="FluC"/>
    <property type="match status" value="1"/>
</dbReference>
<dbReference type="PATRIC" id="fig|82380.10.peg.638"/>
<evidence type="ECO:0000256" key="2">
    <source>
        <dbReference type="ARBA" id="ARBA00022475"/>
    </source>
</evidence>
<dbReference type="GO" id="GO:0062054">
    <property type="term" value="F:fluoride channel activity"/>
    <property type="evidence" value="ECO:0007669"/>
    <property type="project" value="UniProtKB-UniRule"/>
</dbReference>
<evidence type="ECO:0000256" key="10">
    <source>
        <dbReference type="HAMAP-Rule" id="MF_00454"/>
    </source>
</evidence>
<feature type="transmembrane region" description="Helical" evidence="10">
    <location>
        <begin position="60"/>
        <end position="86"/>
    </location>
</feature>
<comment type="similarity">
    <text evidence="7 10">Belongs to the fluoride channel Fluc/FEX (TC 1.A.43) family.</text>
</comment>
<evidence type="ECO:0000256" key="1">
    <source>
        <dbReference type="ARBA" id="ARBA00004651"/>
    </source>
</evidence>
<accession>A0A0F0KX64</accession>
<feature type="transmembrane region" description="Helical" evidence="10">
    <location>
        <begin position="35"/>
        <end position="54"/>
    </location>
</feature>
<comment type="function">
    <text evidence="9 10">Fluoride-specific ion channel. Important for reducing fluoride concentration in the cell, thus reducing its toxicity.</text>
</comment>
<dbReference type="PANTHER" id="PTHR28259">
    <property type="entry name" value="FLUORIDE EXPORT PROTEIN 1-RELATED"/>
    <property type="match status" value="1"/>
</dbReference>
<gene>
    <name evidence="11" type="primary">crcB_2</name>
    <name evidence="10" type="synonym">crcB</name>
    <name evidence="10" type="synonym">fluC</name>
    <name evidence="11" type="ORF">RN51_00639</name>
</gene>
<dbReference type="InterPro" id="IPR003691">
    <property type="entry name" value="FluC"/>
</dbReference>
<comment type="caution">
    <text evidence="11">The sequence shown here is derived from an EMBL/GenBank/DDBJ whole genome shotgun (WGS) entry which is preliminary data.</text>
</comment>
<name>A0A0F0KX64_9MICO</name>
<comment type="activity regulation">
    <text evidence="10">Na(+) is not transported, but it plays an essential structural role and its presence is essential for fluoride channel function.</text>
</comment>
<feature type="transmembrane region" description="Helical" evidence="10">
    <location>
        <begin position="98"/>
        <end position="118"/>
    </location>
</feature>
<comment type="catalytic activity">
    <reaction evidence="8">
        <text>fluoride(in) = fluoride(out)</text>
        <dbReference type="Rhea" id="RHEA:76159"/>
        <dbReference type="ChEBI" id="CHEBI:17051"/>
    </reaction>
    <physiologicalReaction direction="left-to-right" evidence="8">
        <dbReference type="Rhea" id="RHEA:76160"/>
    </physiologicalReaction>
</comment>
<comment type="subcellular location">
    <subcellularLocation>
        <location evidence="1 10">Cell membrane</location>
        <topology evidence="1 10">Multi-pass membrane protein</topology>
    </subcellularLocation>
</comment>
<keyword evidence="10" id="KW-0915">Sodium</keyword>
<keyword evidence="10" id="KW-0406">Ion transport</keyword>
<evidence type="ECO:0000256" key="8">
    <source>
        <dbReference type="ARBA" id="ARBA00035585"/>
    </source>
</evidence>
<dbReference type="EMBL" id="JYIV01000016">
    <property type="protein sequence ID" value="KJL25502.1"/>
    <property type="molecule type" value="Genomic_DNA"/>
</dbReference>
<keyword evidence="3 10" id="KW-0812">Transmembrane</keyword>
<feature type="binding site" evidence="10">
    <location>
        <position position="70"/>
    </location>
    <ligand>
        <name>Na(+)</name>
        <dbReference type="ChEBI" id="CHEBI:29101"/>
        <note>structural</note>
    </ligand>
</feature>